<proteinExistence type="predicted"/>
<organism evidence="1 2">
    <name type="scientific">Allacma fusca</name>
    <dbReference type="NCBI Taxonomy" id="39272"/>
    <lineage>
        <taxon>Eukaryota</taxon>
        <taxon>Metazoa</taxon>
        <taxon>Ecdysozoa</taxon>
        <taxon>Arthropoda</taxon>
        <taxon>Hexapoda</taxon>
        <taxon>Collembola</taxon>
        <taxon>Symphypleona</taxon>
        <taxon>Sminthuridae</taxon>
        <taxon>Allacma</taxon>
    </lineage>
</organism>
<sequence>MYPQFLVHPDDCDFQRIVWRENPTDPIEDWRMTGVTFGHTSAPYLATRSLNQLAIDEASNYPLAAEVTQRDTYVDDLMTGATSHAEARTLQDQLLKMFESAHLELRKWSSNEPRILEHLPKEFRETQVPFIFDTDSTVKTLGLQWNPPTDSFSFSVVLPSRRSVHTKRSLLSDISKIFDPLGWLSPITIRTKILFQSLWALKISWDEALPSNVVDEWNVYRNN</sequence>
<dbReference type="Proteomes" id="UP000708208">
    <property type="component" value="Unassembled WGS sequence"/>
</dbReference>
<comment type="caution">
    <text evidence="1">The sequence shown here is derived from an EMBL/GenBank/DDBJ whole genome shotgun (WGS) entry which is preliminary data.</text>
</comment>
<accession>A0A8J2PJ01</accession>
<feature type="non-terminal residue" evidence="1">
    <location>
        <position position="223"/>
    </location>
</feature>
<dbReference type="AlphaFoldDB" id="A0A8J2PJ01"/>
<evidence type="ECO:0000313" key="1">
    <source>
        <dbReference type="EMBL" id="CAG7823874.1"/>
    </source>
</evidence>
<keyword evidence="2" id="KW-1185">Reference proteome</keyword>
<gene>
    <name evidence="1" type="ORF">AFUS01_LOCUS34064</name>
</gene>
<protein>
    <recommendedName>
        <fullName evidence="3">Reverse transcriptase domain-containing protein</fullName>
    </recommendedName>
</protein>
<dbReference type="OrthoDB" id="8052806at2759"/>
<dbReference type="Pfam" id="PF05380">
    <property type="entry name" value="Peptidase_A17"/>
    <property type="match status" value="1"/>
</dbReference>
<dbReference type="InterPro" id="IPR008042">
    <property type="entry name" value="Retrotrans_Pao"/>
</dbReference>
<name>A0A8J2PJ01_9HEXA</name>
<evidence type="ECO:0000313" key="2">
    <source>
        <dbReference type="Proteomes" id="UP000708208"/>
    </source>
</evidence>
<dbReference type="PANTHER" id="PTHR47331">
    <property type="entry name" value="PHD-TYPE DOMAIN-CONTAINING PROTEIN"/>
    <property type="match status" value="1"/>
</dbReference>
<reference evidence="1" key="1">
    <citation type="submission" date="2021-06" db="EMBL/GenBank/DDBJ databases">
        <authorList>
            <person name="Hodson N. C."/>
            <person name="Mongue J. A."/>
            <person name="Jaron S. K."/>
        </authorList>
    </citation>
    <scope>NUCLEOTIDE SEQUENCE</scope>
</reference>
<dbReference type="EMBL" id="CAJVCH010530861">
    <property type="protein sequence ID" value="CAG7823874.1"/>
    <property type="molecule type" value="Genomic_DNA"/>
</dbReference>
<evidence type="ECO:0008006" key="3">
    <source>
        <dbReference type="Google" id="ProtNLM"/>
    </source>
</evidence>